<evidence type="ECO:0000256" key="1">
    <source>
        <dbReference type="SAM" id="MobiDB-lite"/>
    </source>
</evidence>
<feature type="region of interest" description="Disordered" evidence="1">
    <location>
        <begin position="1"/>
        <end position="25"/>
    </location>
</feature>
<keyword evidence="3" id="KW-1185">Reference proteome</keyword>
<organism evidence="2 3">
    <name type="scientific">Cardamine amara subsp. amara</name>
    <dbReference type="NCBI Taxonomy" id="228776"/>
    <lineage>
        <taxon>Eukaryota</taxon>
        <taxon>Viridiplantae</taxon>
        <taxon>Streptophyta</taxon>
        <taxon>Embryophyta</taxon>
        <taxon>Tracheophyta</taxon>
        <taxon>Spermatophyta</taxon>
        <taxon>Magnoliopsida</taxon>
        <taxon>eudicotyledons</taxon>
        <taxon>Gunneridae</taxon>
        <taxon>Pentapetalae</taxon>
        <taxon>rosids</taxon>
        <taxon>malvids</taxon>
        <taxon>Brassicales</taxon>
        <taxon>Brassicaceae</taxon>
        <taxon>Cardamineae</taxon>
        <taxon>Cardamine</taxon>
    </lineage>
</organism>
<dbReference type="EMBL" id="JBANAX010000332">
    <property type="protein sequence ID" value="KAL1213769.1"/>
    <property type="molecule type" value="Genomic_DNA"/>
</dbReference>
<evidence type="ECO:0000313" key="3">
    <source>
        <dbReference type="Proteomes" id="UP001558713"/>
    </source>
</evidence>
<dbReference type="AlphaFoldDB" id="A0ABD1B4Q5"/>
<dbReference type="Proteomes" id="UP001558713">
    <property type="component" value="Unassembled WGS sequence"/>
</dbReference>
<feature type="compositionally biased region" description="Basic and acidic residues" evidence="1">
    <location>
        <begin position="7"/>
        <end position="25"/>
    </location>
</feature>
<name>A0ABD1B4Q5_CARAN</name>
<accession>A0ABD1B4Q5</accession>
<protein>
    <submittedName>
        <fullName evidence="2">Uncharacterized protein</fullName>
    </submittedName>
</protein>
<proteinExistence type="predicted"/>
<sequence>MFKAKKKDMETRERVQAQPGRVEDGDHRKIKLIPKTLEELEGSANIMIKEFDSFWKILINLDKKVKPMEQKVRKKEKEYMVDLEAFKEYMVELMTKDELADSMREEFTLVLKKCESIDKESKPLVHKNVRECVHALETFNEKNKERMELITTQQLDLRGDPMMKLEELNLAGEKSDEGLKSLGRAFKKKEKEYNGLYVRHEIMV</sequence>
<dbReference type="PANTHER" id="PTHR21470">
    <property type="entry name" value="RAB6-INTERACTING PROTEIN GORAB"/>
    <property type="match status" value="1"/>
</dbReference>
<reference evidence="2 3" key="1">
    <citation type="submission" date="2024-04" db="EMBL/GenBank/DDBJ databases">
        <title>Genome assembly C_amara_ONT_v2.</title>
        <authorList>
            <person name="Yant L."/>
            <person name="Moore C."/>
            <person name="Slenker M."/>
        </authorList>
    </citation>
    <scope>NUCLEOTIDE SEQUENCE [LARGE SCALE GENOMIC DNA]</scope>
    <source>
        <tissue evidence="2">Leaf</tissue>
    </source>
</reference>
<dbReference type="InterPro" id="IPR007033">
    <property type="entry name" value="GORAB"/>
</dbReference>
<gene>
    <name evidence="2" type="ORF">V5N11_009950</name>
</gene>
<dbReference type="PANTHER" id="PTHR21470:SF10">
    <property type="entry name" value="RAB6-INTERACTING GOLGIN"/>
    <property type="match status" value="1"/>
</dbReference>
<evidence type="ECO:0000313" key="2">
    <source>
        <dbReference type="EMBL" id="KAL1213769.1"/>
    </source>
</evidence>
<dbReference type="Pfam" id="PF04949">
    <property type="entry name" value="Transcrip_act"/>
    <property type="match status" value="2"/>
</dbReference>
<comment type="caution">
    <text evidence="2">The sequence shown here is derived from an EMBL/GenBank/DDBJ whole genome shotgun (WGS) entry which is preliminary data.</text>
</comment>